<accession>A0A1Y2ERB2</accession>
<evidence type="ECO:0000313" key="3">
    <source>
        <dbReference type="Proteomes" id="UP000193920"/>
    </source>
</evidence>
<keyword evidence="3" id="KW-1185">Reference proteome</keyword>
<proteinExistence type="predicted"/>
<evidence type="ECO:0000313" key="2">
    <source>
        <dbReference type="EMBL" id="ORY73375.1"/>
    </source>
</evidence>
<gene>
    <name evidence="2" type="ORF">LY90DRAFT_636084</name>
</gene>
<dbReference type="AlphaFoldDB" id="A0A1Y2ERB2"/>
<name>A0A1Y2ERB2_9FUNG</name>
<feature type="region of interest" description="Disordered" evidence="1">
    <location>
        <begin position="29"/>
        <end position="66"/>
    </location>
</feature>
<comment type="caution">
    <text evidence="2">The sequence shown here is derived from an EMBL/GenBank/DDBJ whole genome shotgun (WGS) entry which is preliminary data.</text>
</comment>
<organism evidence="2 3">
    <name type="scientific">Neocallimastix californiae</name>
    <dbReference type="NCBI Taxonomy" id="1754190"/>
    <lineage>
        <taxon>Eukaryota</taxon>
        <taxon>Fungi</taxon>
        <taxon>Fungi incertae sedis</taxon>
        <taxon>Chytridiomycota</taxon>
        <taxon>Chytridiomycota incertae sedis</taxon>
        <taxon>Neocallimastigomycetes</taxon>
        <taxon>Neocallimastigales</taxon>
        <taxon>Neocallimastigaceae</taxon>
        <taxon>Neocallimastix</taxon>
    </lineage>
</organism>
<protein>
    <submittedName>
        <fullName evidence="2">Uncharacterized protein</fullName>
    </submittedName>
</protein>
<feature type="compositionally biased region" description="Polar residues" evidence="1">
    <location>
        <begin position="34"/>
        <end position="43"/>
    </location>
</feature>
<dbReference type="EMBL" id="MCOG01000034">
    <property type="protein sequence ID" value="ORY73375.1"/>
    <property type="molecule type" value="Genomic_DNA"/>
</dbReference>
<sequence length="167" mass="17895">MSHLLNIKFTKFNIPTAPSSVALSPVAPIKEGSISGNNTSGSPSVRAPDDAPANSPGSTSEVANAARRSYTNSLSAFAHALKERKVISPSKGLTTFMTAKPSGPLESQEFKGTSELFEDYNQDLDDNDSIISSTLTPKVPIEHYQKEGMDIYSDTVISNSPNILNNY</sequence>
<dbReference type="Proteomes" id="UP000193920">
    <property type="component" value="Unassembled WGS sequence"/>
</dbReference>
<evidence type="ECO:0000256" key="1">
    <source>
        <dbReference type="SAM" id="MobiDB-lite"/>
    </source>
</evidence>
<reference evidence="2 3" key="1">
    <citation type="submission" date="2016-08" db="EMBL/GenBank/DDBJ databases">
        <title>A Parts List for Fungal Cellulosomes Revealed by Comparative Genomics.</title>
        <authorList>
            <consortium name="DOE Joint Genome Institute"/>
            <person name="Haitjema C.H."/>
            <person name="Gilmore S.P."/>
            <person name="Henske J.K."/>
            <person name="Solomon K.V."/>
            <person name="De Groot R."/>
            <person name="Kuo A."/>
            <person name="Mondo S.J."/>
            <person name="Salamov A.A."/>
            <person name="Labutti K."/>
            <person name="Zhao Z."/>
            <person name="Chiniquy J."/>
            <person name="Barry K."/>
            <person name="Brewer H.M."/>
            <person name="Purvine S.O."/>
            <person name="Wright A.T."/>
            <person name="Boxma B."/>
            <person name="Van Alen T."/>
            <person name="Hackstein J.H."/>
            <person name="Baker S.E."/>
            <person name="Grigoriev I.V."/>
            <person name="O'Malley M.A."/>
        </authorList>
    </citation>
    <scope>NUCLEOTIDE SEQUENCE [LARGE SCALE GENOMIC DNA]</scope>
    <source>
        <strain evidence="2 3">G1</strain>
    </source>
</reference>